<dbReference type="Gene3D" id="2.30.30.140">
    <property type="match status" value="1"/>
</dbReference>
<dbReference type="CDD" id="cd21182">
    <property type="entry name" value="Tudor_SMN_SPF30-like"/>
    <property type="match status" value="1"/>
</dbReference>
<evidence type="ECO:0000256" key="3">
    <source>
        <dbReference type="SAM" id="MobiDB-lite"/>
    </source>
</evidence>
<comment type="caution">
    <text evidence="5">The sequence shown here is derived from an EMBL/GenBank/DDBJ whole genome shotgun (WGS) entry which is preliminary data.</text>
</comment>
<dbReference type="STRING" id="1109443.G4TCV1"/>
<dbReference type="eggNOG" id="KOG3026">
    <property type="taxonomic scope" value="Eukaryota"/>
</dbReference>
<reference evidence="5 6" key="1">
    <citation type="journal article" date="2011" name="PLoS Pathog.">
        <title>Endophytic Life Strategies Decoded by Genome and Transcriptome Analyses of the Mutualistic Root Symbiont Piriformospora indica.</title>
        <authorList>
            <person name="Zuccaro A."/>
            <person name="Lahrmann U."/>
            <person name="Guldener U."/>
            <person name="Langen G."/>
            <person name="Pfiffi S."/>
            <person name="Biedenkopf D."/>
            <person name="Wong P."/>
            <person name="Samans B."/>
            <person name="Grimm C."/>
            <person name="Basiewicz M."/>
            <person name="Murat C."/>
            <person name="Martin F."/>
            <person name="Kogel K.H."/>
        </authorList>
    </citation>
    <scope>NUCLEOTIDE SEQUENCE [LARGE SCALE GENOMIC DNA]</scope>
    <source>
        <strain evidence="5 6">DSM 11827</strain>
    </source>
</reference>
<evidence type="ECO:0000313" key="6">
    <source>
        <dbReference type="Proteomes" id="UP000007148"/>
    </source>
</evidence>
<feature type="region of interest" description="Disordered" evidence="3">
    <location>
        <begin position="48"/>
        <end position="101"/>
    </location>
</feature>
<dbReference type="OMA" id="CMAVWSQ"/>
<dbReference type="Proteomes" id="UP000007148">
    <property type="component" value="Unassembled WGS sequence"/>
</dbReference>
<evidence type="ECO:0000313" key="5">
    <source>
        <dbReference type="EMBL" id="CCA69144.1"/>
    </source>
</evidence>
<feature type="region of interest" description="Disordered" evidence="3">
    <location>
        <begin position="236"/>
        <end position="270"/>
    </location>
</feature>
<keyword evidence="2" id="KW-0539">Nucleus</keyword>
<feature type="domain" description="Tudor" evidence="4">
    <location>
        <begin position="100"/>
        <end position="162"/>
    </location>
</feature>
<evidence type="ECO:0000259" key="4">
    <source>
        <dbReference type="PROSITE" id="PS50304"/>
    </source>
</evidence>
<gene>
    <name evidence="5" type="ORF">PIIN_03043</name>
</gene>
<protein>
    <recommendedName>
        <fullName evidence="4">Tudor domain-containing protein</fullName>
    </recommendedName>
</protein>
<accession>G4TCV1</accession>
<dbReference type="PROSITE" id="PS50304">
    <property type="entry name" value="TUDOR"/>
    <property type="match status" value="1"/>
</dbReference>
<dbReference type="EMBL" id="CAFZ01000048">
    <property type="protein sequence ID" value="CCA69144.1"/>
    <property type="molecule type" value="Genomic_DNA"/>
</dbReference>
<comment type="subcellular location">
    <subcellularLocation>
        <location evidence="1">Nucleus</location>
    </subcellularLocation>
</comment>
<evidence type="ECO:0000256" key="1">
    <source>
        <dbReference type="ARBA" id="ARBA00004123"/>
    </source>
</evidence>
<sequence length="270" mass="29120">MSEQDLDTFQAQLEQVQQALKSDPENEEFLSLADQLKELIALTEQTIAASRPQPAASKKKEGAPSTSSGSAGASASTSNGTSARNPYLPSSSSQTNGPKVWTAGDECLAKYSGDDKWYPARITSVGGSEEKRVYSVVFRGYNSTELVAHNALRRLPPNYGSAGGPSALAGTKRKLSKEEEEERERKKKKNEKKLEVRAAKAQEQDSKKQSWQKFATKSVKKGVGIAGVAGTSIFKTPDNPYGKVGVTGSGRGMTEVSQQKKHKFEATAEE</sequence>
<keyword evidence="6" id="KW-1185">Reference proteome</keyword>
<feature type="compositionally biased region" description="Low complexity" evidence="3">
    <location>
        <begin position="63"/>
        <end position="83"/>
    </location>
</feature>
<dbReference type="HOGENOM" id="CLU_069491_2_0_1"/>
<dbReference type="AlphaFoldDB" id="G4TCV1"/>
<dbReference type="InParanoid" id="G4TCV1"/>
<feature type="region of interest" description="Disordered" evidence="3">
    <location>
        <begin position="154"/>
        <end position="213"/>
    </location>
</feature>
<dbReference type="OrthoDB" id="79171at2759"/>
<evidence type="ECO:0000256" key="2">
    <source>
        <dbReference type="ARBA" id="ARBA00023242"/>
    </source>
</evidence>
<organism evidence="5 6">
    <name type="scientific">Serendipita indica (strain DSM 11827)</name>
    <name type="common">Root endophyte fungus</name>
    <name type="synonym">Piriformospora indica</name>
    <dbReference type="NCBI Taxonomy" id="1109443"/>
    <lineage>
        <taxon>Eukaryota</taxon>
        <taxon>Fungi</taxon>
        <taxon>Dikarya</taxon>
        <taxon>Basidiomycota</taxon>
        <taxon>Agaricomycotina</taxon>
        <taxon>Agaricomycetes</taxon>
        <taxon>Sebacinales</taxon>
        <taxon>Serendipitaceae</taxon>
        <taxon>Serendipita</taxon>
    </lineage>
</organism>
<proteinExistence type="predicted"/>
<dbReference type="SUPFAM" id="SSF63748">
    <property type="entry name" value="Tudor/PWWP/MBT"/>
    <property type="match status" value="1"/>
</dbReference>
<feature type="compositionally biased region" description="Basic and acidic residues" evidence="3">
    <location>
        <begin position="192"/>
        <end position="208"/>
    </location>
</feature>
<name>G4TCV1_SERID</name>
<dbReference type="PANTHER" id="PTHR46297">
    <property type="entry name" value="ZINC FINGER CCCH-TYPE WITH G PATCH DOMAIN-CONTAINING PROTEIN"/>
    <property type="match status" value="1"/>
</dbReference>
<dbReference type="InterPro" id="IPR002999">
    <property type="entry name" value="Tudor"/>
</dbReference>
<dbReference type="SMART" id="SM00333">
    <property type="entry name" value="TUDOR"/>
    <property type="match status" value="1"/>
</dbReference>
<dbReference type="GO" id="GO:0005634">
    <property type="term" value="C:nucleus"/>
    <property type="evidence" value="ECO:0007669"/>
    <property type="project" value="UniProtKB-SubCell"/>
</dbReference>
<feature type="compositionally biased region" description="Polar residues" evidence="3">
    <location>
        <begin position="88"/>
        <end position="97"/>
    </location>
</feature>